<gene>
    <name evidence="5" type="primary">AlNc14C12G1427</name>
    <name evidence="5" type="ORF">ALNC14_016320</name>
</gene>
<dbReference type="HOGENOM" id="CLU_294666_0_0_1"/>
<sequence>MTEAGAVFIALQKLYDPHTNEKDRKQCDNLLQCFQQSPDAVYFCIRCLHEPISATLSATPLTQAMLVFSASTIYRIVSCKIHSPFNLQNQSSDVMLGKFAEICQQLWNLLTKSGALLDQYSVRNQISASVAILLLRCIHGYSCAATIEKKTLRVIGMIEELVQNQTYQRDDTDLNSVITTNCAILLTLKSFTEENSNNRLRLGKQKRAEYEFMIQEDSKYVIQHVLCPIIAQMNSIPENFHSVLVYSLSLKCLANWLEVGRIPAGLICEIDLVSWIFTQASTLSSVEDPFDVIQVCIQIAVKDTSFTLIEIIARHFVIFGDRILNRGIDDSTEATLSIFTNAAVSAGQSFLSLFIDFTLLTPSAYLVYDFLELMLGITMHTGLETATLTMEFWIDFEAYFHGKDEAYSTELDTFSSRLWSGLVERTEFPENFLTLSATAREQFVAFRSATRNFFRSSASVTRAREDKFISSVVLQIFDQFEIRDDTRHSSAWWRRTEVLVHALSAVSKCIREEDTSIIPRLFEYFAQEESMHPSLCRIIIIFLGVSASWFARNPTYLETHALNIWLKSFTIDESYDILAASASRPTDHIGLVALKKLVSRCGKYMLNPHWLNALLALFRSYYHPAIAKPQMKVDIVMIVESLAALLSNASYVEASLILDQIVAHVIDDMQSHQHLSDGMVPSVCSLYEHLGIFAASIPQKVGENGVHPVLNTLQCRWELLEGLLRTYDNSDHVNEKLYAMLIQIFQNLRSQASGFVCSMLPYLIDRFTHTRAGAILHVLKSALSSYPGDEASNELLKQILVRVVEDTTETNPERMDDTAELWIEFFDFVIAIGSSRPNILAKSQKLELLLHLVVPALESCQNLELARMILQFMLEVGSWYKEGLRIPTDQRNSSETDEKMMLCQQIQFVLIERGLLYQVLATLLLTAGACLPFKFLEIVTEAIRSCWLCFGSDHSNDLLTKLLMDERFLGSQVAPEMRATFLATISREECVQNPRKFRRVMVSFCDHFRKYQARKGTHLNRDFTFSTM</sequence>
<evidence type="ECO:0000256" key="2">
    <source>
        <dbReference type="ARBA" id="ARBA00007991"/>
    </source>
</evidence>
<dbReference type="GO" id="GO:0006606">
    <property type="term" value="P:protein import into nucleus"/>
    <property type="evidence" value="ECO:0007669"/>
    <property type="project" value="TreeGrafter"/>
</dbReference>
<proteinExistence type="inferred from homology"/>
<evidence type="ECO:0000313" key="5">
    <source>
        <dbReference type="EMBL" id="CCA15489.1"/>
    </source>
</evidence>
<dbReference type="InterPro" id="IPR016024">
    <property type="entry name" value="ARM-type_fold"/>
</dbReference>
<organism evidence="5">
    <name type="scientific">Albugo laibachii Nc14</name>
    <dbReference type="NCBI Taxonomy" id="890382"/>
    <lineage>
        <taxon>Eukaryota</taxon>
        <taxon>Sar</taxon>
        <taxon>Stramenopiles</taxon>
        <taxon>Oomycota</taxon>
        <taxon>Peronosporomycetes</taxon>
        <taxon>Albuginales</taxon>
        <taxon>Albuginaceae</taxon>
        <taxon>Albugo</taxon>
    </lineage>
</organism>
<dbReference type="InterPro" id="IPR011989">
    <property type="entry name" value="ARM-like"/>
</dbReference>
<dbReference type="SUPFAM" id="SSF48371">
    <property type="entry name" value="ARM repeat"/>
    <property type="match status" value="1"/>
</dbReference>
<comment type="subcellular location">
    <subcellularLocation>
        <location evidence="1">Nucleus</location>
    </subcellularLocation>
</comment>
<dbReference type="PANTHER" id="PTHR12363">
    <property type="entry name" value="TRANSPORTIN 3 AND IMPORTIN 13"/>
    <property type="match status" value="1"/>
</dbReference>
<dbReference type="Gene3D" id="1.25.10.10">
    <property type="entry name" value="Leucine-rich Repeat Variant"/>
    <property type="match status" value="1"/>
</dbReference>
<dbReference type="InterPro" id="IPR051345">
    <property type="entry name" value="Importin_beta-like_NTR"/>
</dbReference>
<comment type="similarity">
    <text evidence="2">Belongs to the importin beta family.</text>
</comment>
<keyword evidence="4" id="KW-0539">Nucleus</keyword>
<reference evidence="5" key="1">
    <citation type="journal article" date="2011" name="PLoS Biol.">
        <title>Gene gain and loss during evolution of obligate parasitism in the white rust pathogen of Arabidopsis thaliana.</title>
        <authorList>
            <person name="Kemen E."/>
            <person name="Gardiner A."/>
            <person name="Schultz-Larsen T."/>
            <person name="Kemen A.C."/>
            <person name="Balmuth A.L."/>
            <person name="Robert-Seilaniantz A."/>
            <person name="Bailey K."/>
            <person name="Holub E."/>
            <person name="Studholme D.J."/>
            <person name="Maclean D."/>
            <person name="Jones J.D."/>
        </authorList>
    </citation>
    <scope>NUCLEOTIDE SEQUENCE</scope>
</reference>
<name>F0W349_9STRA</name>
<protein>
    <submittedName>
        <fullName evidence="5">Uncharacterized protein AlNc14C12G1427</fullName>
    </submittedName>
</protein>
<dbReference type="EMBL" id="FR824057">
    <property type="protein sequence ID" value="CCA15489.1"/>
    <property type="molecule type" value="Genomic_DNA"/>
</dbReference>
<accession>F0W349</accession>
<dbReference type="PANTHER" id="PTHR12363:SF33">
    <property type="entry name" value="IMPORTIN-13"/>
    <property type="match status" value="1"/>
</dbReference>
<evidence type="ECO:0000256" key="3">
    <source>
        <dbReference type="ARBA" id="ARBA00022448"/>
    </source>
</evidence>
<reference evidence="5" key="2">
    <citation type="submission" date="2011-02" db="EMBL/GenBank/DDBJ databases">
        <authorList>
            <person name="MacLean D."/>
        </authorList>
    </citation>
    <scope>NUCLEOTIDE SEQUENCE</scope>
</reference>
<evidence type="ECO:0000256" key="1">
    <source>
        <dbReference type="ARBA" id="ARBA00004123"/>
    </source>
</evidence>
<evidence type="ECO:0000256" key="4">
    <source>
        <dbReference type="ARBA" id="ARBA00023242"/>
    </source>
</evidence>
<dbReference type="GO" id="GO:0005737">
    <property type="term" value="C:cytoplasm"/>
    <property type="evidence" value="ECO:0007669"/>
    <property type="project" value="TreeGrafter"/>
</dbReference>
<dbReference type="AlphaFoldDB" id="F0W349"/>
<keyword evidence="3" id="KW-0813">Transport</keyword>
<dbReference type="GO" id="GO:0005634">
    <property type="term" value="C:nucleus"/>
    <property type="evidence" value="ECO:0007669"/>
    <property type="project" value="UniProtKB-SubCell"/>
</dbReference>